<name>A0AAD6TCE2_9AGAR</name>
<protein>
    <submittedName>
        <fullName evidence="2">Uncharacterized protein</fullName>
    </submittedName>
</protein>
<dbReference type="Proteomes" id="UP001218188">
    <property type="component" value="Unassembled WGS sequence"/>
</dbReference>
<feature type="region of interest" description="Disordered" evidence="1">
    <location>
        <begin position="344"/>
        <end position="371"/>
    </location>
</feature>
<evidence type="ECO:0000256" key="1">
    <source>
        <dbReference type="SAM" id="MobiDB-lite"/>
    </source>
</evidence>
<sequence>MIFSLYSSGSRLPSQASAGSLDLSHCVLDDSLMTESLTLSSLSSSTSSTPPIPAGCMVPLATIIGHHEGPTMACPNPLRKLSKATLTSPTPPRLRTMLREKLLVETWLSGVGSDSSEHTPWGGISTAEPIPWKSEGSIHSPQNFKTKMALARGNHLPESNEQDQTISLTGPPDALRRSTKRNARVFEREIILNSGGGKSARVSLQASAKAMDPEVAEMISELQNLNAFFKEQGASPSDRHDAPPPPALIVSNSHFSLPVSLESSGNLTPGAPLGLAARRGKKMPAPLSFKQSSDDNAYPSMPTAFLGSPSTYSPKFEFASNPNRGSMDLQQMVTSLRSQCASIDSPTSLEAVDEDEDEGTEAGSEAGSEADEWAFADGLLDVYSSRSFGSDFVKKPLRPDMVDYAEEALTHGASFTCGPVSPMNAPPSTPLPPCPTPHRASVRSILKSTKSVRFASLPNERPESVEIIAPSVRAPRRSLGSSSPPSKRPLPLRPRSHTVRPTIPTPFRSPLPKSTPTLGRIPGQRRATTTATPRPLTSPATSPTRPYAAAAPIESPPKKVSSSGRHSLRSVFSSAPTTPKETSAAKETKASAEAKADKETKVVKETKAAKENKPAGSPTPPAPGRARWTLNENVLRRASISGSLTQKTRMPVPLRNILTRFK</sequence>
<evidence type="ECO:0000313" key="2">
    <source>
        <dbReference type="EMBL" id="KAJ7043649.1"/>
    </source>
</evidence>
<keyword evidence="3" id="KW-1185">Reference proteome</keyword>
<feature type="compositionally biased region" description="Low complexity" evidence="1">
    <location>
        <begin position="525"/>
        <end position="546"/>
    </location>
</feature>
<evidence type="ECO:0000313" key="3">
    <source>
        <dbReference type="Proteomes" id="UP001218188"/>
    </source>
</evidence>
<reference evidence="2" key="1">
    <citation type="submission" date="2023-03" db="EMBL/GenBank/DDBJ databases">
        <title>Massive genome expansion in bonnet fungi (Mycena s.s.) driven by repeated elements and novel gene families across ecological guilds.</title>
        <authorList>
            <consortium name="Lawrence Berkeley National Laboratory"/>
            <person name="Harder C.B."/>
            <person name="Miyauchi S."/>
            <person name="Viragh M."/>
            <person name="Kuo A."/>
            <person name="Thoen E."/>
            <person name="Andreopoulos B."/>
            <person name="Lu D."/>
            <person name="Skrede I."/>
            <person name="Drula E."/>
            <person name="Henrissat B."/>
            <person name="Morin E."/>
            <person name="Kohler A."/>
            <person name="Barry K."/>
            <person name="LaButti K."/>
            <person name="Morin E."/>
            <person name="Salamov A."/>
            <person name="Lipzen A."/>
            <person name="Mereny Z."/>
            <person name="Hegedus B."/>
            <person name="Baldrian P."/>
            <person name="Stursova M."/>
            <person name="Weitz H."/>
            <person name="Taylor A."/>
            <person name="Grigoriev I.V."/>
            <person name="Nagy L.G."/>
            <person name="Martin F."/>
            <person name="Kauserud H."/>
        </authorList>
    </citation>
    <scope>NUCLEOTIDE SEQUENCE</scope>
    <source>
        <strain evidence="2">CBHHK200</strain>
    </source>
</reference>
<proteinExistence type="predicted"/>
<organism evidence="2 3">
    <name type="scientific">Mycena alexandri</name>
    <dbReference type="NCBI Taxonomy" id="1745969"/>
    <lineage>
        <taxon>Eukaryota</taxon>
        <taxon>Fungi</taxon>
        <taxon>Dikarya</taxon>
        <taxon>Basidiomycota</taxon>
        <taxon>Agaricomycotina</taxon>
        <taxon>Agaricomycetes</taxon>
        <taxon>Agaricomycetidae</taxon>
        <taxon>Agaricales</taxon>
        <taxon>Marasmiineae</taxon>
        <taxon>Mycenaceae</taxon>
        <taxon>Mycena</taxon>
    </lineage>
</organism>
<feature type="compositionally biased region" description="Acidic residues" evidence="1">
    <location>
        <begin position="351"/>
        <end position="360"/>
    </location>
</feature>
<feature type="compositionally biased region" description="Basic and acidic residues" evidence="1">
    <location>
        <begin position="583"/>
        <end position="613"/>
    </location>
</feature>
<feature type="compositionally biased region" description="Polar residues" evidence="1">
    <location>
        <begin position="560"/>
        <end position="576"/>
    </location>
</feature>
<accession>A0AAD6TCE2</accession>
<gene>
    <name evidence="2" type="ORF">C8F04DRAFT_991964</name>
</gene>
<dbReference type="EMBL" id="JARJCM010000009">
    <property type="protein sequence ID" value="KAJ7043649.1"/>
    <property type="molecule type" value="Genomic_DNA"/>
</dbReference>
<comment type="caution">
    <text evidence="2">The sequence shown here is derived from an EMBL/GenBank/DDBJ whole genome shotgun (WGS) entry which is preliminary data.</text>
</comment>
<dbReference type="AlphaFoldDB" id="A0AAD6TCE2"/>
<feature type="region of interest" description="Disordered" evidence="1">
    <location>
        <begin position="468"/>
        <end position="628"/>
    </location>
</feature>